<dbReference type="AlphaFoldDB" id="A0A2B4RIP5"/>
<dbReference type="PANTHER" id="PTHR46791:SF13">
    <property type="entry name" value="CLR5 DOMAIN-CONTAINING PROTEIN"/>
    <property type="match status" value="1"/>
</dbReference>
<dbReference type="Pfam" id="PF24764">
    <property type="entry name" value="rva_4"/>
    <property type="match status" value="1"/>
</dbReference>
<evidence type="ECO:0000259" key="2">
    <source>
        <dbReference type="Pfam" id="PF24764"/>
    </source>
</evidence>
<evidence type="ECO:0000313" key="3">
    <source>
        <dbReference type="EMBL" id="PFX16238.1"/>
    </source>
</evidence>
<dbReference type="InterPro" id="IPR058913">
    <property type="entry name" value="Integrase_dom_put"/>
</dbReference>
<comment type="caution">
    <text evidence="3">The sequence shown here is derived from an EMBL/GenBank/DDBJ whole genome shotgun (WGS) entry which is preliminary data.</text>
</comment>
<keyword evidence="4" id="KW-1185">Reference proteome</keyword>
<sequence length="332" mass="37879">MVAAVHTFLRSSHNDEDAGLGCFLTGRSTANQRIEAYWSHLAKDGPGWWINFFKDLRDLGLFIDSDPVHVDCIRFCFMPILRNELYQVAELWNQHRISSSKFGNSSGPRGRPDCMFFLPHLYSTDDYKTDVDEDDVQEFYDHSTLCPPDYSDDFKEFALTVMNEHHLPEPHDVSSALDLYMELLKEILNEIMREQSQDANIEQEAVVLEENQVIQVNDELQGDLGLQAVGAMQAELTQLKAKMTRFKNKLSSNQEQWVQTFKGIQEQNRLFMVNTAVQTEPVVETEDTTVFSGTTEENKYLPLTAKPPSLILSSWQVSAGSSEIKLRATGRK</sequence>
<protein>
    <recommendedName>
        <fullName evidence="2">Integrase core domain-containing protein</fullName>
    </recommendedName>
</protein>
<keyword evidence="1" id="KW-0175">Coiled coil</keyword>
<dbReference type="STRING" id="50429.A0A2B4RIP5"/>
<name>A0A2B4RIP5_STYPI</name>
<reference evidence="4" key="1">
    <citation type="journal article" date="2017" name="bioRxiv">
        <title>Comparative analysis of the genomes of Stylophora pistillata and Acropora digitifera provides evidence for extensive differences between species of corals.</title>
        <authorList>
            <person name="Voolstra C.R."/>
            <person name="Li Y."/>
            <person name="Liew Y.J."/>
            <person name="Baumgarten S."/>
            <person name="Zoccola D."/>
            <person name="Flot J.-F."/>
            <person name="Tambutte S."/>
            <person name="Allemand D."/>
            <person name="Aranda M."/>
        </authorList>
    </citation>
    <scope>NUCLEOTIDE SEQUENCE [LARGE SCALE GENOMIC DNA]</scope>
</reference>
<dbReference type="EMBL" id="LSMT01000562">
    <property type="protein sequence ID" value="PFX16238.1"/>
    <property type="molecule type" value="Genomic_DNA"/>
</dbReference>
<feature type="domain" description="Integrase core" evidence="2">
    <location>
        <begin position="21"/>
        <end position="100"/>
    </location>
</feature>
<accession>A0A2B4RIP5</accession>
<feature type="coiled-coil region" evidence="1">
    <location>
        <begin position="229"/>
        <end position="256"/>
    </location>
</feature>
<organism evidence="3 4">
    <name type="scientific">Stylophora pistillata</name>
    <name type="common">Smooth cauliflower coral</name>
    <dbReference type="NCBI Taxonomy" id="50429"/>
    <lineage>
        <taxon>Eukaryota</taxon>
        <taxon>Metazoa</taxon>
        <taxon>Cnidaria</taxon>
        <taxon>Anthozoa</taxon>
        <taxon>Hexacorallia</taxon>
        <taxon>Scleractinia</taxon>
        <taxon>Astrocoeniina</taxon>
        <taxon>Pocilloporidae</taxon>
        <taxon>Stylophora</taxon>
    </lineage>
</organism>
<feature type="coiled-coil region" evidence="1">
    <location>
        <begin position="177"/>
        <end position="204"/>
    </location>
</feature>
<evidence type="ECO:0000313" key="4">
    <source>
        <dbReference type="Proteomes" id="UP000225706"/>
    </source>
</evidence>
<proteinExistence type="predicted"/>
<dbReference type="OrthoDB" id="5990563at2759"/>
<gene>
    <name evidence="3" type="ORF">AWC38_SpisGene19504</name>
</gene>
<dbReference type="Proteomes" id="UP000225706">
    <property type="component" value="Unassembled WGS sequence"/>
</dbReference>
<evidence type="ECO:0000256" key="1">
    <source>
        <dbReference type="SAM" id="Coils"/>
    </source>
</evidence>
<dbReference type="PANTHER" id="PTHR46791">
    <property type="entry name" value="EXPRESSED PROTEIN"/>
    <property type="match status" value="1"/>
</dbReference>